<proteinExistence type="predicted"/>
<comment type="caution">
    <text evidence="2">The sequence shown here is derived from an EMBL/GenBank/DDBJ whole genome shotgun (WGS) entry which is preliminary data.</text>
</comment>
<evidence type="ECO:0000259" key="1">
    <source>
        <dbReference type="Pfam" id="PF02732"/>
    </source>
</evidence>
<feature type="domain" description="ERCC4" evidence="1">
    <location>
        <begin position="148"/>
        <end position="261"/>
    </location>
</feature>
<sequence length="276" mass="31368">MSRNNLWHLEHLENSSFPYRITVEQEGRLAIALRTKEPWPEPQAAVFCLREEEPPPEEYRKVEECVPVASFRPRGKKISVTLERAERRHCEFLFVTKRYKSKEGEYEQIFFRVPETVHAHRTKGRTGLFAGTPLELVVDADERRPWRFQGADIRREPLEAGTYALVRDGRFRALVARKTFTGFLGELDDLEALHEQLDRLAAVPHSAVVVEAQYGDFLDPRRVDPWPAARVARALAGISARHPALPVIYAGNRKMANEWAHGLFCAVAGGGRSSGS</sequence>
<reference evidence="2 3" key="1">
    <citation type="submission" date="2024-08" db="EMBL/GenBank/DDBJ databases">
        <title>Whole-genome sequencing of halo(alkali)philic microorganisms from hypersaline lakes.</title>
        <authorList>
            <person name="Sorokin D.Y."/>
            <person name="Merkel A.Y."/>
            <person name="Messina E."/>
            <person name="Yakimov M."/>
        </authorList>
    </citation>
    <scope>NUCLEOTIDE SEQUENCE [LARGE SCALE GENOMIC DNA]</scope>
    <source>
        <strain evidence="2 3">Cl-TMA</strain>
    </source>
</reference>
<gene>
    <name evidence="2" type="ORF">ACERLL_10565</name>
</gene>
<evidence type="ECO:0000313" key="3">
    <source>
        <dbReference type="Proteomes" id="UP001575181"/>
    </source>
</evidence>
<dbReference type="InterPro" id="IPR006166">
    <property type="entry name" value="ERCC4_domain"/>
</dbReference>
<organism evidence="2 3">
    <name type="scientific">Thiohalorhabdus methylotrophus</name>
    <dbReference type="NCBI Taxonomy" id="3242694"/>
    <lineage>
        <taxon>Bacteria</taxon>
        <taxon>Pseudomonadati</taxon>
        <taxon>Pseudomonadota</taxon>
        <taxon>Gammaproteobacteria</taxon>
        <taxon>Thiohalorhabdales</taxon>
        <taxon>Thiohalorhabdaceae</taxon>
        <taxon>Thiohalorhabdus</taxon>
    </lineage>
</organism>
<dbReference type="Proteomes" id="UP001575181">
    <property type="component" value="Unassembled WGS sequence"/>
</dbReference>
<dbReference type="Pfam" id="PF02732">
    <property type="entry name" value="ERCC4"/>
    <property type="match status" value="1"/>
</dbReference>
<accession>A0ABV4TVX6</accession>
<protein>
    <submittedName>
        <fullName evidence="2">ERCC4 domain-containing protein</fullName>
    </submittedName>
</protein>
<dbReference type="EMBL" id="JBGUAW010000006">
    <property type="protein sequence ID" value="MFA9461269.1"/>
    <property type="molecule type" value="Genomic_DNA"/>
</dbReference>
<dbReference type="RefSeq" id="WP_373656054.1">
    <property type="nucleotide sequence ID" value="NZ_JBGUAW010000006.1"/>
</dbReference>
<name>A0ABV4TVX6_9GAMM</name>
<keyword evidence="3" id="KW-1185">Reference proteome</keyword>
<evidence type="ECO:0000313" key="2">
    <source>
        <dbReference type="EMBL" id="MFA9461269.1"/>
    </source>
</evidence>